<reference evidence="2 3" key="1">
    <citation type="submission" date="2014-11" db="EMBL/GenBank/DDBJ databases">
        <authorList>
            <person name="Wibberg Daniel"/>
        </authorList>
    </citation>
    <scope>NUCLEOTIDE SEQUENCE [LARGE SCALE GENOMIC DNA]</scope>
    <source>
        <strain evidence="2">Rhizoctonia solani AG1-IB 7/3/14</strain>
    </source>
</reference>
<gene>
    <name evidence="2" type="ORF">RSOLAG1IB_10589</name>
</gene>
<keyword evidence="3" id="KW-1185">Reference proteome</keyword>
<feature type="chain" id="PRO_5002131135" evidence="1">
    <location>
        <begin position="22"/>
        <end position="94"/>
    </location>
</feature>
<dbReference type="Proteomes" id="UP000059188">
    <property type="component" value="Unassembled WGS sequence"/>
</dbReference>
<evidence type="ECO:0000313" key="2">
    <source>
        <dbReference type="EMBL" id="CEL62937.1"/>
    </source>
</evidence>
<evidence type="ECO:0000313" key="3">
    <source>
        <dbReference type="Proteomes" id="UP000059188"/>
    </source>
</evidence>
<dbReference type="EMBL" id="LN679174">
    <property type="protein sequence ID" value="CEL62937.1"/>
    <property type="molecule type" value="Genomic_DNA"/>
</dbReference>
<proteinExistence type="predicted"/>
<organism evidence="2 3">
    <name type="scientific">Thanatephorus cucumeris (strain AG1-IB / isolate 7/3/14)</name>
    <name type="common">Lettuce bottom rot fungus</name>
    <name type="synonym">Rhizoctonia solani</name>
    <dbReference type="NCBI Taxonomy" id="1108050"/>
    <lineage>
        <taxon>Eukaryota</taxon>
        <taxon>Fungi</taxon>
        <taxon>Dikarya</taxon>
        <taxon>Basidiomycota</taxon>
        <taxon>Agaricomycotina</taxon>
        <taxon>Agaricomycetes</taxon>
        <taxon>Cantharellales</taxon>
        <taxon>Ceratobasidiaceae</taxon>
        <taxon>Rhizoctonia</taxon>
        <taxon>Rhizoctonia solani AG-1</taxon>
    </lineage>
</organism>
<feature type="signal peptide" evidence="1">
    <location>
        <begin position="1"/>
        <end position="21"/>
    </location>
</feature>
<name>A0A0B7G389_THACB</name>
<sequence>MTSVDMFSLLMEMYFLSLLVAGPAGSRHSRDLMVIGEFENSNIPLATTSSAWGDLGHSPERASLPQAEFAQSRDCRQQIEGGRVLRVSVHMGQL</sequence>
<evidence type="ECO:0000256" key="1">
    <source>
        <dbReference type="SAM" id="SignalP"/>
    </source>
</evidence>
<protein>
    <submittedName>
        <fullName evidence="2">Uncharacterized protein</fullName>
    </submittedName>
</protein>
<dbReference type="AlphaFoldDB" id="A0A0B7G389"/>
<keyword evidence="1" id="KW-0732">Signal</keyword>
<accession>A0A0B7G389</accession>